<evidence type="ECO:0000313" key="2">
    <source>
        <dbReference type="EMBL" id="ARN73695.1"/>
    </source>
</evidence>
<keyword evidence="1" id="KW-0175">Coiled coil</keyword>
<name>A0A1X9NCR1_9GAMM</name>
<dbReference type="Proteomes" id="UP000193450">
    <property type="component" value="Chromosome"/>
</dbReference>
<dbReference type="OrthoDB" id="6120894at2"/>
<proteinExistence type="predicted"/>
<dbReference type="KEGG" id="osg:BST96_05935"/>
<organism evidence="2 3">
    <name type="scientific">Oceanicoccus sagamiensis</name>
    <dbReference type="NCBI Taxonomy" id="716816"/>
    <lineage>
        <taxon>Bacteria</taxon>
        <taxon>Pseudomonadati</taxon>
        <taxon>Pseudomonadota</taxon>
        <taxon>Gammaproteobacteria</taxon>
        <taxon>Cellvibrionales</taxon>
        <taxon>Spongiibacteraceae</taxon>
        <taxon>Oceanicoccus</taxon>
    </lineage>
</organism>
<dbReference type="AlphaFoldDB" id="A0A1X9NCR1"/>
<accession>A0A1X9NCR1</accession>
<reference evidence="2 3" key="1">
    <citation type="submission" date="2016-11" db="EMBL/GenBank/DDBJ databases">
        <title>Trade-off between light-utilization and light-protection in marine flavobacteria.</title>
        <authorList>
            <person name="Kumagai Y."/>
        </authorList>
    </citation>
    <scope>NUCLEOTIDE SEQUENCE [LARGE SCALE GENOMIC DNA]</scope>
    <source>
        <strain evidence="2 3">NBRC 107125</strain>
    </source>
</reference>
<evidence type="ECO:0000313" key="3">
    <source>
        <dbReference type="Proteomes" id="UP000193450"/>
    </source>
</evidence>
<dbReference type="NCBIfam" id="TIGR02449">
    <property type="entry name" value="TIGR02449 family protein"/>
    <property type="match status" value="1"/>
</dbReference>
<sequence length="69" mass="7815">MADPQLKALTAKINDLIQLCEQLDEENRALKADAAGWVDERDSLVEKTEIARNKVESMISRLKTLEEES</sequence>
<gene>
    <name evidence="2" type="ORF">BST96_05935</name>
</gene>
<dbReference type="RefSeq" id="WP_085757809.1">
    <property type="nucleotide sequence ID" value="NZ_CP019343.1"/>
</dbReference>
<dbReference type="InterPro" id="IPR012662">
    <property type="entry name" value="CHP02449"/>
</dbReference>
<evidence type="ECO:0000256" key="1">
    <source>
        <dbReference type="SAM" id="Coils"/>
    </source>
</evidence>
<protein>
    <submittedName>
        <fullName evidence="2">TIGR02449 family protein</fullName>
    </submittedName>
</protein>
<dbReference type="EMBL" id="CP019343">
    <property type="protein sequence ID" value="ARN73695.1"/>
    <property type="molecule type" value="Genomic_DNA"/>
</dbReference>
<dbReference type="STRING" id="716816.BST96_05935"/>
<feature type="coiled-coil region" evidence="1">
    <location>
        <begin position="6"/>
        <end position="68"/>
    </location>
</feature>
<keyword evidence="3" id="KW-1185">Reference proteome</keyword>